<sequence length="524" mass="59324">MHPHNSDELPAKINVLTLNCWGLKYISEYRRERLIEIGKRIALSENTPHIVGLQECWSREDYHNIRRETREILPYGKFYFSGIFGGGLAILSKWPIEESTMHAYPLNGRPSAIFRGDWYVGKGVACARIRIGPAAADIVDVFCTHLHAPYEREPRDSYICHRTAQAWEIAKLMKAAAEKGHLVVGLGDFNMLPQSFAHRLITSHAPVKDVWGHLHPDSSIGAAIDSAEMSRKKPVPSADFNISENGATCDSILNTWRWSKSQQKRLKREGPMPVDGQRPDPLAKRLDYIFVGDGSFSNFSSLRKWDIESARVCMLERHPHLHCSLSDHFGVEATIKLDIAKEADDGDEGPSSFLPIQKHVESSLSRSPTGEADLITAENAENSSPPSQANAAVARQQQQATLTADTYDQILYMISDYSARERFHRRLRFFFFFFSFLVFLGCMIGVWFVARAFIAFILLILGSFFLLCGFVNFLISCLFVSSELRALNEFEWEIRNARRIVLGLGLDIGEEQRSPNPTQRGWFP</sequence>
<evidence type="ECO:0000256" key="1">
    <source>
        <dbReference type="ARBA" id="ARBA00004141"/>
    </source>
</evidence>
<gene>
    <name evidence="15" type="ORF">I7I53_11857</name>
</gene>
<dbReference type="Gene3D" id="3.60.10.10">
    <property type="entry name" value="Endonuclease/exonuclease/phosphatase"/>
    <property type="match status" value="1"/>
</dbReference>
<name>A0A8A1M0A5_AJEC8</name>
<keyword evidence="8" id="KW-0460">Magnesium</keyword>
<dbReference type="GO" id="GO:0016020">
    <property type="term" value="C:membrane"/>
    <property type="evidence" value="ECO:0007669"/>
    <property type="project" value="UniProtKB-SubCell"/>
</dbReference>
<reference evidence="15" key="1">
    <citation type="submission" date="2021-01" db="EMBL/GenBank/DDBJ databases">
        <title>Chromosome-level genome assembly of a human fungal pathogen reveals clustering of transcriptionally co-regulated genes.</title>
        <authorList>
            <person name="Voorhies M."/>
            <person name="Cohen S."/>
            <person name="Shea T.P."/>
            <person name="Petrus S."/>
            <person name="Munoz J.F."/>
            <person name="Poplawski S."/>
            <person name="Goldman W.E."/>
            <person name="Michael T."/>
            <person name="Cuomo C.A."/>
            <person name="Sil A."/>
            <person name="Beyhan S."/>
        </authorList>
    </citation>
    <scope>NUCLEOTIDE SEQUENCE</scope>
    <source>
        <strain evidence="15">H88</strain>
    </source>
</reference>
<comment type="similarity">
    <text evidence="4">Belongs to the neutral sphingomyelinase family.</text>
</comment>
<keyword evidence="9" id="KW-0746">Sphingolipid metabolism</keyword>
<evidence type="ECO:0000256" key="9">
    <source>
        <dbReference type="ARBA" id="ARBA00022919"/>
    </source>
</evidence>
<dbReference type="VEuPathDB" id="FungiDB:I7I53_11857"/>
<evidence type="ECO:0000313" key="16">
    <source>
        <dbReference type="Proteomes" id="UP000663419"/>
    </source>
</evidence>
<evidence type="ECO:0000313" key="15">
    <source>
        <dbReference type="EMBL" id="QSS57617.1"/>
    </source>
</evidence>
<evidence type="ECO:0000256" key="2">
    <source>
        <dbReference type="ARBA" id="ARBA00004760"/>
    </source>
</evidence>
<evidence type="ECO:0000256" key="12">
    <source>
        <dbReference type="ARBA" id="ARBA00023136"/>
    </source>
</evidence>
<evidence type="ECO:0000256" key="10">
    <source>
        <dbReference type="ARBA" id="ARBA00022989"/>
    </source>
</evidence>
<keyword evidence="11" id="KW-0443">Lipid metabolism</keyword>
<proteinExistence type="inferred from homology"/>
<dbReference type="GO" id="GO:0046872">
    <property type="term" value="F:metal ion binding"/>
    <property type="evidence" value="ECO:0007669"/>
    <property type="project" value="UniProtKB-KW"/>
</dbReference>
<dbReference type="InterPro" id="IPR005135">
    <property type="entry name" value="Endo/exonuclease/phosphatase"/>
</dbReference>
<comment type="subcellular location">
    <subcellularLocation>
        <location evidence="1">Membrane</location>
        <topology evidence="1">Multi-pass membrane protein</topology>
    </subcellularLocation>
</comment>
<dbReference type="FunFam" id="3.60.10.10:FF:000059">
    <property type="entry name" value="Inositol phosphosphingolipids phospholipase C"/>
    <property type="match status" value="1"/>
</dbReference>
<keyword evidence="5 13" id="KW-0812">Transmembrane</keyword>
<dbReference type="InterPro" id="IPR036691">
    <property type="entry name" value="Endo/exonu/phosph_ase_sf"/>
</dbReference>
<dbReference type="PANTHER" id="PTHR16320:SF24">
    <property type="entry name" value="PHOSPHODIESTERASE, PUTATIVE-RELATED"/>
    <property type="match status" value="1"/>
</dbReference>
<keyword evidence="12 13" id="KW-0472">Membrane</keyword>
<evidence type="ECO:0000256" key="3">
    <source>
        <dbReference type="ARBA" id="ARBA00004991"/>
    </source>
</evidence>
<keyword evidence="6" id="KW-0479">Metal-binding</keyword>
<dbReference type="InterPro" id="IPR038772">
    <property type="entry name" value="Sph/SMPD2-like"/>
</dbReference>
<accession>A0A8A1M0A5</accession>
<evidence type="ECO:0000256" key="4">
    <source>
        <dbReference type="ARBA" id="ARBA00006335"/>
    </source>
</evidence>
<feature type="domain" description="Endonuclease/exonuclease/phosphatase" evidence="14">
    <location>
        <begin position="16"/>
        <end position="328"/>
    </location>
</feature>
<dbReference type="AlphaFoldDB" id="A0A8A1M0A5"/>
<keyword evidence="7" id="KW-0378">Hydrolase</keyword>
<comment type="pathway">
    <text evidence="2">Lipid metabolism; sphingolipid metabolism.</text>
</comment>
<dbReference type="GO" id="GO:0004767">
    <property type="term" value="F:sphingomyelin phosphodiesterase activity"/>
    <property type="evidence" value="ECO:0007669"/>
    <property type="project" value="InterPro"/>
</dbReference>
<dbReference type="Proteomes" id="UP000663419">
    <property type="component" value="Chromosome 6"/>
</dbReference>
<dbReference type="PANTHER" id="PTHR16320">
    <property type="entry name" value="SPHINGOMYELINASE FAMILY MEMBER"/>
    <property type="match status" value="1"/>
</dbReference>
<feature type="transmembrane region" description="Helical" evidence="13">
    <location>
        <begin position="456"/>
        <end position="480"/>
    </location>
</feature>
<evidence type="ECO:0000256" key="11">
    <source>
        <dbReference type="ARBA" id="ARBA00023098"/>
    </source>
</evidence>
<evidence type="ECO:0000256" key="7">
    <source>
        <dbReference type="ARBA" id="ARBA00022801"/>
    </source>
</evidence>
<keyword evidence="10 13" id="KW-1133">Transmembrane helix</keyword>
<comment type="pathway">
    <text evidence="3">Sphingolipid metabolism.</text>
</comment>
<organism evidence="15 16">
    <name type="scientific">Ajellomyces capsulatus (strain H88)</name>
    <name type="common">Darling's disease fungus</name>
    <name type="synonym">Histoplasma capsulatum</name>
    <dbReference type="NCBI Taxonomy" id="544711"/>
    <lineage>
        <taxon>Eukaryota</taxon>
        <taxon>Fungi</taxon>
        <taxon>Dikarya</taxon>
        <taxon>Ascomycota</taxon>
        <taxon>Pezizomycotina</taxon>
        <taxon>Eurotiomycetes</taxon>
        <taxon>Eurotiomycetidae</taxon>
        <taxon>Onygenales</taxon>
        <taxon>Ajellomycetaceae</taxon>
        <taxon>Histoplasma</taxon>
    </lineage>
</organism>
<evidence type="ECO:0000256" key="13">
    <source>
        <dbReference type="SAM" id="Phobius"/>
    </source>
</evidence>
<evidence type="ECO:0000256" key="6">
    <source>
        <dbReference type="ARBA" id="ARBA00022723"/>
    </source>
</evidence>
<protein>
    <submittedName>
        <fullName evidence="15">Inositol phosphosphingolipids phospholipase C</fullName>
    </submittedName>
</protein>
<dbReference type="GO" id="GO:0006665">
    <property type="term" value="P:sphingolipid metabolic process"/>
    <property type="evidence" value="ECO:0007669"/>
    <property type="project" value="UniProtKB-KW"/>
</dbReference>
<dbReference type="Pfam" id="PF03372">
    <property type="entry name" value="Exo_endo_phos"/>
    <property type="match status" value="1"/>
</dbReference>
<dbReference type="CDD" id="cd09079">
    <property type="entry name" value="RgfB-like"/>
    <property type="match status" value="1"/>
</dbReference>
<evidence type="ECO:0000256" key="8">
    <source>
        <dbReference type="ARBA" id="ARBA00022842"/>
    </source>
</evidence>
<dbReference type="EMBL" id="CP069107">
    <property type="protein sequence ID" value="QSS57617.1"/>
    <property type="molecule type" value="Genomic_DNA"/>
</dbReference>
<dbReference type="SUPFAM" id="SSF56219">
    <property type="entry name" value="DNase I-like"/>
    <property type="match status" value="1"/>
</dbReference>
<feature type="transmembrane region" description="Helical" evidence="13">
    <location>
        <begin position="429"/>
        <end position="450"/>
    </location>
</feature>
<evidence type="ECO:0000259" key="14">
    <source>
        <dbReference type="Pfam" id="PF03372"/>
    </source>
</evidence>
<evidence type="ECO:0000256" key="5">
    <source>
        <dbReference type="ARBA" id="ARBA00022692"/>
    </source>
</evidence>